<organism evidence="9 10">
    <name type="scientific">Bacillus salipaludis</name>
    <dbReference type="NCBI Taxonomy" id="2547811"/>
    <lineage>
        <taxon>Bacteria</taxon>
        <taxon>Bacillati</taxon>
        <taxon>Bacillota</taxon>
        <taxon>Bacilli</taxon>
        <taxon>Bacillales</taxon>
        <taxon>Bacillaceae</taxon>
        <taxon>Bacillus</taxon>
    </lineage>
</organism>
<evidence type="ECO:0000313" key="10">
    <source>
        <dbReference type="Proteomes" id="UP001623041"/>
    </source>
</evidence>
<evidence type="ECO:0000256" key="7">
    <source>
        <dbReference type="ARBA" id="ARBA00022777"/>
    </source>
</evidence>
<dbReference type="CDD" id="cd00006">
    <property type="entry name" value="PTS_IIA_man"/>
    <property type="match status" value="1"/>
</dbReference>
<keyword evidence="4 9" id="KW-0762">Sugar transport</keyword>
<evidence type="ECO:0000313" key="9">
    <source>
        <dbReference type="EMBL" id="MFK9094363.1"/>
    </source>
</evidence>
<accession>A0ABW8RLG3</accession>
<dbReference type="InterPro" id="IPR036662">
    <property type="entry name" value="PTS_EIIA_man-typ_sf"/>
</dbReference>
<comment type="caution">
    <text evidence="9">The sequence shown here is derived from an EMBL/GenBank/DDBJ whole genome shotgun (WGS) entry which is preliminary data.</text>
</comment>
<dbReference type="RefSeq" id="WP_406582835.1">
    <property type="nucleotide sequence ID" value="NZ_JBJHQH010000022.1"/>
</dbReference>
<proteinExistence type="predicted"/>
<keyword evidence="5" id="KW-0808">Transferase</keyword>
<dbReference type="InterPro" id="IPR033887">
    <property type="entry name" value="PTS_IIA_man"/>
</dbReference>
<dbReference type="PANTHER" id="PTHR33799">
    <property type="entry name" value="PTS PERMEASE-RELATED-RELATED"/>
    <property type="match status" value="1"/>
</dbReference>
<evidence type="ECO:0000256" key="2">
    <source>
        <dbReference type="ARBA" id="ARBA00022448"/>
    </source>
</evidence>
<dbReference type="EMBL" id="JBJHQH010000022">
    <property type="protein sequence ID" value="MFK9094363.1"/>
    <property type="molecule type" value="Genomic_DNA"/>
</dbReference>
<keyword evidence="2" id="KW-0813">Transport</keyword>
<dbReference type="InterPro" id="IPR051471">
    <property type="entry name" value="Bacterial_PTS_sugar_comp"/>
</dbReference>
<protein>
    <submittedName>
        <fullName evidence="9">PTS sugar transporter subunit IIA</fullName>
    </submittedName>
</protein>
<dbReference type="InterPro" id="IPR004701">
    <property type="entry name" value="PTS_EIIA_man-typ"/>
</dbReference>
<dbReference type="Gene3D" id="3.40.50.510">
    <property type="entry name" value="Phosphotransferase system, mannose-type IIA component"/>
    <property type="match status" value="1"/>
</dbReference>
<name>A0ABW8RLG3_9BACI</name>
<keyword evidence="7" id="KW-0418">Kinase</keyword>
<keyword evidence="3" id="KW-0963">Cytoplasm</keyword>
<dbReference type="Pfam" id="PF03610">
    <property type="entry name" value="EIIA-man"/>
    <property type="match status" value="1"/>
</dbReference>
<dbReference type="PANTHER" id="PTHR33799:SF1">
    <property type="entry name" value="PTS SYSTEM MANNOSE-SPECIFIC EIIAB COMPONENT-RELATED"/>
    <property type="match status" value="1"/>
</dbReference>
<evidence type="ECO:0000256" key="4">
    <source>
        <dbReference type="ARBA" id="ARBA00022597"/>
    </source>
</evidence>
<evidence type="ECO:0000256" key="5">
    <source>
        <dbReference type="ARBA" id="ARBA00022679"/>
    </source>
</evidence>
<keyword evidence="10" id="KW-1185">Reference proteome</keyword>
<dbReference type="PROSITE" id="PS51096">
    <property type="entry name" value="PTS_EIIA_TYPE_4"/>
    <property type="match status" value="1"/>
</dbReference>
<gene>
    <name evidence="9" type="ORF">ACJEBI_23185</name>
</gene>
<dbReference type="Proteomes" id="UP001623041">
    <property type="component" value="Unassembled WGS sequence"/>
</dbReference>
<keyword evidence="6" id="KW-0598">Phosphotransferase system</keyword>
<comment type="subcellular location">
    <subcellularLocation>
        <location evidence="1">Cytoplasm</location>
    </subcellularLocation>
</comment>
<sequence length="137" mass="15310">MPNESEKHEILLLTHGGWGEALTEKLEMIIGKITGVSEIALNPADTSEDFLEKIEEKVKEMPINSLIITDIPGGTTSNVALNLSRKYNIQILSGLNSMMLIEAVMRQNRPFSEESVKEIREAALMSCQHLKLPKSYQ</sequence>
<evidence type="ECO:0000256" key="6">
    <source>
        <dbReference type="ARBA" id="ARBA00022683"/>
    </source>
</evidence>
<evidence type="ECO:0000256" key="3">
    <source>
        <dbReference type="ARBA" id="ARBA00022490"/>
    </source>
</evidence>
<feature type="domain" description="PTS EIIA type-4" evidence="8">
    <location>
        <begin position="7"/>
        <end position="137"/>
    </location>
</feature>
<evidence type="ECO:0000259" key="8">
    <source>
        <dbReference type="PROSITE" id="PS51096"/>
    </source>
</evidence>
<dbReference type="SUPFAM" id="SSF53062">
    <property type="entry name" value="PTS system fructose IIA component-like"/>
    <property type="match status" value="1"/>
</dbReference>
<evidence type="ECO:0000256" key="1">
    <source>
        <dbReference type="ARBA" id="ARBA00004496"/>
    </source>
</evidence>
<reference evidence="9 10" key="1">
    <citation type="submission" date="2024-11" db="EMBL/GenBank/DDBJ databases">
        <authorList>
            <person name="Lucas J.A."/>
        </authorList>
    </citation>
    <scope>NUCLEOTIDE SEQUENCE [LARGE SCALE GENOMIC DNA]</scope>
    <source>
        <strain evidence="9 10">Z 5.4</strain>
    </source>
</reference>